<evidence type="ECO:0000256" key="6">
    <source>
        <dbReference type="ARBA" id="ARBA00023288"/>
    </source>
</evidence>
<dbReference type="GO" id="GO:0012505">
    <property type="term" value="C:endomembrane system"/>
    <property type="evidence" value="ECO:0007669"/>
    <property type="project" value="UniProtKB-SubCell"/>
</dbReference>
<evidence type="ECO:0000256" key="5">
    <source>
        <dbReference type="ARBA" id="ARBA00023136"/>
    </source>
</evidence>
<dbReference type="AlphaFoldDB" id="A0A0V0R8G4"/>
<evidence type="ECO:0000256" key="4">
    <source>
        <dbReference type="ARBA" id="ARBA00023134"/>
    </source>
</evidence>
<name>A0A0V0R8G4_PSEPJ</name>
<organism evidence="7 8">
    <name type="scientific">Pseudocohnilembus persalinus</name>
    <name type="common">Ciliate</name>
    <dbReference type="NCBI Taxonomy" id="266149"/>
    <lineage>
        <taxon>Eukaryota</taxon>
        <taxon>Sar</taxon>
        <taxon>Alveolata</taxon>
        <taxon>Ciliophora</taxon>
        <taxon>Intramacronucleata</taxon>
        <taxon>Oligohymenophorea</taxon>
        <taxon>Scuticociliatia</taxon>
        <taxon>Philasterida</taxon>
        <taxon>Pseudocohnilembidae</taxon>
        <taxon>Pseudocohnilembus</taxon>
    </lineage>
</organism>
<keyword evidence="7" id="KW-0378">Hydrolase</keyword>
<dbReference type="CDD" id="cd00154">
    <property type="entry name" value="Rab"/>
    <property type="match status" value="1"/>
</dbReference>
<reference evidence="7 8" key="1">
    <citation type="journal article" date="2015" name="Sci. Rep.">
        <title>Genome of the facultative scuticociliatosis pathogen Pseudocohnilembus persalinus provides insight into its virulence through horizontal gene transfer.</title>
        <authorList>
            <person name="Xiong J."/>
            <person name="Wang G."/>
            <person name="Cheng J."/>
            <person name="Tian M."/>
            <person name="Pan X."/>
            <person name="Warren A."/>
            <person name="Jiang C."/>
            <person name="Yuan D."/>
            <person name="Miao W."/>
        </authorList>
    </citation>
    <scope>NUCLEOTIDE SEQUENCE [LARGE SCALE GENOMIC DNA]</scope>
    <source>
        <strain evidence="7">36N120E</strain>
    </source>
</reference>
<comment type="similarity">
    <text evidence="2">Belongs to the small GTPase superfamily. Rab family.</text>
</comment>
<dbReference type="SMART" id="SM00176">
    <property type="entry name" value="RAN"/>
    <property type="match status" value="1"/>
</dbReference>
<evidence type="ECO:0000256" key="3">
    <source>
        <dbReference type="ARBA" id="ARBA00022741"/>
    </source>
</evidence>
<evidence type="ECO:0000313" key="8">
    <source>
        <dbReference type="Proteomes" id="UP000054937"/>
    </source>
</evidence>
<protein>
    <submittedName>
        <fullName evidence="7">p-loop containing nucleoside triphosphate hydrolase</fullName>
    </submittedName>
</protein>
<dbReference type="SMART" id="SM00174">
    <property type="entry name" value="RHO"/>
    <property type="match status" value="1"/>
</dbReference>
<dbReference type="InterPro" id="IPR005225">
    <property type="entry name" value="Small_GTP-bd"/>
</dbReference>
<dbReference type="SMART" id="SM00175">
    <property type="entry name" value="RAB"/>
    <property type="match status" value="1"/>
</dbReference>
<dbReference type="SUPFAM" id="SSF52540">
    <property type="entry name" value="P-loop containing nucleoside triphosphate hydrolases"/>
    <property type="match status" value="1"/>
</dbReference>
<accession>A0A0V0R8G4</accession>
<dbReference type="OMA" id="IIKARIW"/>
<dbReference type="NCBIfam" id="TIGR00231">
    <property type="entry name" value="small_GTP"/>
    <property type="match status" value="1"/>
</dbReference>
<dbReference type="SMART" id="SM00173">
    <property type="entry name" value="RAS"/>
    <property type="match status" value="1"/>
</dbReference>
<dbReference type="GO" id="GO:0005525">
    <property type="term" value="F:GTP binding"/>
    <property type="evidence" value="ECO:0007669"/>
    <property type="project" value="UniProtKB-KW"/>
</dbReference>
<dbReference type="PRINTS" id="PR00449">
    <property type="entry name" value="RASTRNSFRMNG"/>
</dbReference>
<keyword evidence="5" id="KW-0472">Membrane</keyword>
<evidence type="ECO:0000256" key="2">
    <source>
        <dbReference type="ARBA" id="ARBA00006270"/>
    </source>
</evidence>
<dbReference type="InParanoid" id="A0A0V0R8G4"/>
<dbReference type="PROSITE" id="PS51419">
    <property type="entry name" value="RAB"/>
    <property type="match status" value="1"/>
</dbReference>
<keyword evidence="8" id="KW-1185">Reference proteome</keyword>
<dbReference type="PROSITE" id="PS51421">
    <property type="entry name" value="RAS"/>
    <property type="match status" value="1"/>
</dbReference>
<dbReference type="EMBL" id="LDAU01000024">
    <property type="protein sequence ID" value="KRX10672.1"/>
    <property type="molecule type" value="Genomic_DNA"/>
</dbReference>
<dbReference type="OrthoDB" id="9989112at2759"/>
<keyword evidence="4" id="KW-0342">GTP-binding</keyword>
<gene>
    <name evidence="7" type="ORF">PPERSA_08667</name>
</gene>
<dbReference type="PANTHER" id="PTHR47980">
    <property type="entry name" value="LD44762P"/>
    <property type="match status" value="1"/>
</dbReference>
<evidence type="ECO:0000256" key="1">
    <source>
        <dbReference type="ARBA" id="ARBA00004308"/>
    </source>
</evidence>
<dbReference type="FunFam" id="3.40.50.300:FF:000586">
    <property type="entry name" value="Rab family GTPase"/>
    <property type="match status" value="1"/>
</dbReference>
<proteinExistence type="inferred from homology"/>
<dbReference type="InterPro" id="IPR001806">
    <property type="entry name" value="Small_GTPase"/>
</dbReference>
<comment type="caution">
    <text evidence="7">The sequence shown here is derived from an EMBL/GenBank/DDBJ whole genome shotgun (WGS) entry which is preliminary data.</text>
</comment>
<comment type="subcellular location">
    <subcellularLocation>
        <location evidence="1">Endomembrane system</location>
    </subcellularLocation>
</comment>
<dbReference type="Pfam" id="PF00071">
    <property type="entry name" value="Ras"/>
    <property type="match status" value="1"/>
</dbReference>
<dbReference type="GO" id="GO:0003924">
    <property type="term" value="F:GTPase activity"/>
    <property type="evidence" value="ECO:0007669"/>
    <property type="project" value="InterPro"/>
</dbReference>
<evidence type="ECO:0000313" key="7">
    <source>
        <dbReference type="EMBL" id="KRX10672.1"/>
    </source>
</evidence>
<keyword evidence="3" id="KW-0547">Nucleotide-binding</keyword>
<dbReference type="Gene3D" id="3.40.50.300">
    <property type="entry name" value="P-loop containing nucleotide triphosphate hydrolases"/>
    <property type="match status" value="1"/>
</dbReference>
<keyword evidence="6" id="KW-0449">Lipoprotein</keyword>
<dbReference type="InterPro" id="IPR050305">
    <property type="entry name" value="Small_GTPase_Rab"/>
</dbReference>
<sequence length="208" mass="24078">MSEKVEEYFKPIKFLIIGDSNVGKTNCLLRFCGQQFTNNHLSTIGVDCQKKTVIVENTQFKLQIWDTAGQERFNIITQQYYKNAMGIVMAYSVTDKQSFQNIEKWMEQIKDGAPENVCIVLIGNKCDLYTERQVTLEQGQQLADFFKIPFFETSALENTNIDNTFLTLTKIVKKNIIDTKAKLRQKDQELQFNKLGENNKKKEKKSCC</sequence>
<dbReference type="PROSITE" id="PS51420">
    <property type="entry name" value="RHO"/>
    <property type="match status" value="1"/>
</dbReference>
<dbReference type="Proteomes" id="UP000054937">
    <property type="component" value="Unassembled WGS sequence"/>
</dbReference>
<dbReference type="InterPro" id="IPR027417">
    <property type="entry name" value="P-loop_NTPase"/>
</dbReference>